<reference evidence="2" key="1">
    <citation type="submission" date="2021-01" db="EMBL/GenBank/DDBJ databases">
        <title>Whole genome shotgun sequence of Actinoplanes tereljensis NBRC 105297.</title>
        <authorList>
            <person name="Komaki H."/>
            <person name="Tamura T."/>
        </authorList>
    </citation>
    <scope>NUCLEOTIDE SEQUENCE</scope>
    <source>
        <strain evidence="2">NBRC 105297</strain>
    </source>
</reference>
<accession>A0A919TY51</accession>
<feature type="region of interest" description="Disordered" evidence="1">
    <location>
        <begin position="1"/>
        <end position="28"/>
    </location>
</feature>
<proteinExistence type="predicted"/>
<dbReference type="EMBL" id="BOMY01000048">
    <property type="protein sequence ID" value="GIF24905.1"/>
    <property type="molecule type" value="Genomic_DNA"/>
</dbReference>
<evidence type="ECO:0000313" key="3">
    <source>
        <dbReference type="Proteomes" id="UP000623608"/>
    </source>
</evidence>
<keyword evidence="3" id="KW-1185">Reference proteome</keyword>
<dbReference type="AlphaFoldDB" id="A0A919TY51"/>
<sequence length="64" mass="6983">MDAAVSDTDGDGYAARIKRSTPSPVIGSAPRCRPFGRWRIRRYSGDIGHSVLVTKRPSEGHADK</sequence>
<gene>
    <name evidence="2" type="ORF">Ate02nite_76350</name>
</gene>
<evidence type="ECO:0000256" key="1">
    <source>
        <dbReference type="SAM" id="MobiDB-lite"/>
    </source>
</evidence>
<evidence type="ECO:0000313" key="2">
    <source>
        <dbReference type="EMBL" id="GIF24905.1"/>
    </source>
</evidence>
<organism evidence="2 3">
    <name type="scientific">Paractinoplanes tereljensis</name>
    <dbReference type="NCBI Taxonomy" id="571912"/>
    <lineage>
        <taxon>Bacteria</taxon>
        <taxon>Bacillati</taxon>
        <taxon>Actinomycetota</taxon>
        <taxon>Actinomycetes</taxon>
        <taxon>Micromonosporales</taxon>
        <taxon>Micromonosporaceae</taxon>
        <taxon>Paractinoplanes</taxon>
    </lineage>
</organism>
<protein>
    <submittedName>
        <fullName evidence="2">Uncharacterized protein</fullName>
    </submittedName>
</protein>
<dbReference type="Proteomes" id="UP000623608">
    <property type="component" value="Unassembled WGS sequence"/>
</dbReference>
<comment type="caution">
    <text evidence="2">The sequence shown here is derived from an EMBL/GenBank/DDBJ whole genome shotgun (WGS) entry which is preliminary data.</text>
</comment>
<name>A0A919TY51_9ACTN</name>